<feature type="transmembrane region" description="Helical" evidence="8">
    <location>
        <begin position="357"/>
        <end position="377"/>
    </location>
</feature>
<evidence type="ECO:0000259" key="9">
    <source>
        <dbReference type="Pfam" id="PF02366"/>
    </source>
</evidence>
<protein>
    <submittedName>
        <fullName evidence="10">Glycosyl transferase</fullName>
    </submittedName>
</protein>
<evidence type="ECO:0000313" key="11">
    <source>
        <dbReference type="Proteomes" id="UP000248592"/>
    </source>
</evidence>
<evidence type="ECO:0000256" key="2">
    <source>
        <dbReference type="ARBA" id="ARBA00022475"/>
    </source>
</evidence>
<dbReference type="GO" id="GO:0005886">
    <property type="term" value="C:plasma membrane"/>
    <property type="evidence" value="ECO:0007669"/>
    <property type="project" value="UniProtKB-SubCell"/>
</dbReference>
<evidence type="ECO:0000256" key="7">
    <source>
        <dbReference type="ARBA" id="ARBA00023136"/>
    </source>
</evidence>
<evidence type="ECO:0000313" key="10">
    <source>
        <dbReference type="EMBL" id="AWW50639.1"/>
    </source>
</evidence>
<proteinExistence type="predicted"/>
<reference evidence="11" key="1">
    <citation type="submission" date="2018-06" db="EMBL/GenBank/DDBJ databases">
        <title>Description of a new Polynucleobacter species.</title>
        <authorList>
            <person name="Hahn M.W."/>
        </authorList>
    </citation>
    <scope>NUCLEOTIDE SEQUENCE [LARGE SCALE GENOMIC DNA]</scope>
    <source>
        <strain evidence="11">MG-25-Pas1-D2</strain>
    </source>
</reference>
<dbReference type="GO" id="GO:0009103">
    <property type="term" value="P:lipopolysaccharide biosynthetic process"/>
    <property type="evidence" value="ECO:0007669"/>
    <property type="project" value="UniProtKB-ARBA"/>
</dbReference>
<keyword evidence="4 10" id="KW-0808">Transferase</keyword>
<dbReference type="InterPro" id="IPR050297">
    <property type="entry name" value="LipidA_mod_glycosyltrf_83"/>
</dbReference>
<dbReference type="Proteomes" id="UP000248592">
    <property type="component" value="Chromosome"/>
</dbReference>
<dbReference type="Pfam" id="PF02366">
    <property type="entry name" value="PMT"/>
    <property type="match status" value="1"/>
</dbReference>
<dbReference type="PANTHER" id="PTHR33908:SF11">
    <property type="entry name" value="MEMBRANE PROTEIN"/>
    <property type="match status" value="1"/>
</dbReference>
<gene>
    <name evidence="10" type="ORF">Pas1_02810</name>
</gene>
<feature type="transmembrane region" description="Helical" evidence="8">
    <location>
        <begin position="274"/>
        <end position="293"/>
    </location>
</feature>
<accession>A0A2Z4JVD6</accession>
<comment type="subcellular location">
    <subcellularLocation>
        <location evidence="1">Cell membrane</location>
        <topology evidence="1">Multi-pass membrane protein</topology>
    </subcellularLocation>
</comment>
<evidence type="ECO:0000256" key="1">
    <source>
        <dbReference type="ARBA" id="ARBA00004651"/>
    </source>
</evidence>
<dbReference type="GO" id="GO:0000030">
    <property type="term" value="F:mannosyltransferase activity"/>
    <property type="evidence" value="ECO:0007669"/>
    <property type="project" value="InterPro"/>
</dbReference>
<evidence type="ECO:0000256" key="8">
    <source>
        <dbReference type="SAM" id="Phobius"/>
    </source>
</evidence>
<organism evidence="10 11">
    <name type="scientific">Polynucleobacter paneuropaeus</name>
    <dbReference type="NCBI Taxonomy" id="2527775"/>
    <lineage>
        <taxon>Bacteria</taxon>
        <taxon>Pseudomonadati</taxon>
        <taxon>Pseudomonadota</taxon>
        <taxon>Betaproteobacteria</taxon>
        <taxon>Burkholderiales</taxon>
        <taxon>Burkholderiaceae</taxon>
        <taxon>Polynucleobacter</taxon>
    </lineage>
</organism>
<dbReference type="AlphaFoldDB" id="A0A2Z4JVD6"/>
<name>A0A2Z4JVD6_9BURK</name>
<dbReference type="GO" id="GO:0006493">
    <property type="term" value="P:protein O-linked glycosylation"/>
    <property type="evidence" value="ECO:0007669"/>
    <property type="project" value="InterPro"/>
</dbReference>
<dbReference type="EMBL" id="CP030085">
    <property type="protein sequence ID" value="AWW50639.1"/>
    <property type="molecule type" value="Genomic_DNA"/>
</dbReference>
<dbReference type="PANTHER" id="PTHR33908">
    <property type="entry name" value="MANNOSYLTRANSFERASE YKCB-RELATED"/>
    <property type="match status" value="1"/>
</dbReference>
<feature type="transmembrane region" description="Helical" evidence="8">
    <location>
        <begin position="7"/>
        <end position="25"/>
    </location>
</feature>
<feature type="transmembrane region" description="Helical" evidence="8">
    <location>
        <begin position="389"/>
        <end position="408"/>
    </location>
</feature>
<feature type="transmembrane region" description="Helical" evidence="8">
    <location>
        <begin position="305"/>
        <end position="326"/>
    </location>
</feature>
<keyword evidence="6 8" id="KW-1133">Transmembrane helix</keyword>
<feature type="transmembrane region" description="Helical" evidence="8">
    <location>
        <begin position="216"/>
        <end position="236"/>
    </location>
</feature>
<sequence>MHGTFTLRTAFLILLLAITSYFYGLDSRFAPKNGDEYPYMHIVRLTADSGHWLPLQSEMDGLKNTKPPLLFWQGIASSSWASQWTLWNLRWPNLLYTGLTAFCLFLAVRRFSTKTKTGALAALVWLSFFSTYRYGRPFLTDPAEVFFLSLPFMGLLYWGKAAFDSRLLFPLFTALCFGLALLAKSFAYIVPAIFALTLYYWRWREWSLSKLMTRDLLKLVLILIAALGVFSIWFLLDPAPEAIWREFVLGENAGKFQARSSNYVFDLLRGGDSIWMLVLTTLANVGLLIAVLINTLWQCWRERRFLSIEESLLLLLIAAFFIVFSLPSQRSGRYLLPVMPAFAALIAMHWQRLSLWGFRFALVLQLIILTALIWVGFNLQAENPIWHYSAWHWILMAMSVTCALLGLIKIQWSKSLTLAVCFLSYCALNSSLAPLEGALGRYDAQTIEAVQGKAVWIPCDYRAKDEEYRLLLPSTQLNGYPSQQASDITGLLGQYPLVAVQTPLGSSIDEKLVACPSCNIIGHRMEMRARQTPQEIEAILRGHIGEYLFVNEYLIAGPAIAPSPELNNQLSSELRKDACR</sequence>
<evidence type="ECO:0000256" key="6">
    <source>
        <dbReference type="ARBA" id="ARBA00022989"/>
    </source>
</evidence>
<dbReference type="InterPro" id="IPR003342">
    <property type="entry name" value="ArnT-like_N"/>
</dbReference>
<keyword evidence="5 8" id="KW-0812">Transmembrane</keyword>
<evidence type="ECO:0000256" key="4">
    <source>
        <dbReference type="ARBA" id="ARBA00022679"/>
    </source>
</evidence>
<feature type="transmembrane region" description="Helical" evidence="8">
    <location>
        <begin position="142"/>
        <end position="159"/>
    </location>
</feature>
<keyword evidence="7 8" id="KW-0472">Membrane</keyword>
<keyword evidence="3" id="KW-0328">Glycosyltransferase</keyword>
<evidence type="ECO:0000256" key="5">
    <source>
        <dbReference type="ARBA" id="ARBA00022692"/>
    </source>
</evidence>
<feature type="domain" description="ArnT-like N-terminal" evidence="9">
    <location>
        <begin position="21"/>
        <end position="237"/>
    </location>
</feature>
<feature type="transmembrane region" description="Helical" evidence="8">
    <location>
        <begin position="94"/>
        <end position="112"/>
    </location>
</feature>
<evidence type="ECO:0000256" key="3">
    <source>
        <dbReference type="ARBA" id="ARBA00022676"/>
    </source>
</evidence>
<keyword evidence="2" id="KW-1003">Cell membrane</keyword>
<feature type="transmembrane region" description="Helical" evidence="8">
    <location>
        <begin position="171"/>
        <end position="196"/>
    </location>
</feature>
<dbReference type="RefSeq" id="WP_112295153.1">
    <property type="nucleotide sequence ID" value="NZ_CBCSBS010000001.1"/>
</dbReference>
<dbReference type="GO" id="GO:0016763">
    <property type="term" value="F:pentosyltransferase activity"/>
    <property type="evidence" value="ECO:0007669"/>
    <property type="project" value="TreeGrafter"/>
</dbReference>